<dbReference type="RefSeq" id="WP_189010255.1">
    <property type="nucleotide sequence ID" value="NZ_BMPP01000013.1"/>
</dbReference>
<gene>
    <name evidence="5" type="ORF">GCM10008955_30080</name>
</gene>
<dbReference type="SMART" id="SM00248">
    <property type="entry name" value="ANK"/>
    <property type="match status" value="5"/>
</dbReference>
<dbReference type="InterPro" id="IPR036770">
    <property type="entry name" value="Ankyrin_rpt-contain_sf"/>
</dbReference>
<dbReference type="Gene3D" id="1.25.40.20">
    <property type="entry name" value="Ankyrin repeat-containing domain"/>
    <property type="match status" value="3"/>
</dbReference>
<protein>
    <recommendedName>
        <fullName evidence="7">Ankyrin repeat domain-containing protein</fullName>
    </recommendedName>
</protein>
<evidence type="ECO:0000256" key="3">
    <source>
        <dbReference type="PROSITE-ProRule" id="PRU00023"/>
    </source>
</evidence>
<organism evidence="5 6">
    <name type="scientific">Deinococcus malanensis</name>
    <dbReference type="NCBI Taxonomy" id="1706855"/>
    <lineage>
        <taxon>Bacteria</taxon>
        <taxon>Thermotogati</taxon>
        <taxon>Deinococcota</taxon>
        <taxon>Deinococci</taxon>
        <taxon>Deinococcales</taxon>
        <taxon>Deinococcaceae</taxon>
        <taxon>Deinococcus</taxon>
    </lineage>
</organism>
<evidence type="ECO:0000313" key="6">
    <source>
        <dbReference type="Proteomes" id="UP000647587"/>
    </source>
</evidence>
<dbReference type="PROSITE" id="PS50088">
    <property type="entry name" value="ANK_REPEAT"/>
    <property type="match status" value="1"/>
</dbReference>
<dbReference type="PROSITE" id="PS50297">
    <property type="entry name" value="ANK_REP_REGION"/>
    <property type="match status" value="1"/>
</dbReference>
<evidence type="ECO:0008006" key="7">
    <source>
        <dbReference type="Google" id="ProtNLM"/>
    </source>
</evidence>
<evidence type="ECO:0000256" key="4">
    <source>
        <dbReference type="SAM" id="SignalP"/>
    </source>
</evidence>
<sequence length="240" mass="25597">MYRTFFALGLMGLLMAGSPQGQARGDASGAAVRRTQAQLDATVLRVASTGPAARIAQLLRSGASPDARDGNSRSALTVAALAGQVDVARVLVAAGADPDAQDDEHNNALLVTGETGDVDMLRVVLTARPDLTRTNRYGGTALIPAADRGHLEYVREILRTTRINVNHVNHLGWTALLEAVILGDGGKVHTEIVRELLVHGADRRIADREGVTALQHARKRGFTSIITLLDTSSTTRTNRR</sequence>
<feature type="signal peptide" evidence="4">
    <location>
        <begin position="1"/>
        <end position="23"/>
    </location>
</feature>
<dbReference type="SUPFAM" id="SSF48403">
    <property type="entry name" value="Ankyrin repeat"/>
    <property type="match status" value="1"/>
</dbReference>
<evidence type="ECO:0000313" key="5">
    <source>
        <dbReference type="EMBL" id="GGK34002.1"/>
    </source>
</evidence>
<keyword evidence="4" id="KW-0732">Signal</keyword>
<keyword evidence="1" id="KW-0677">Repeat</keyword>
<name>A0ABQ2EZF2_9DEIO</name>
<proteinExistence type="predicted"/>
<reference evidence="6" key="1">
    <citation type="journal article" date="2019" name="Int. J. Syst. Evol. Microbiol.">
        <title>The Global Catalogue of Microorganisms (GCM) 10K type strain sequencing project: providing services to taxonomists for standard genome sequencing and annotation.</title>
        <authorList>
            <consortium name="The Broad Institute Genomics Platform"/>
            <consortium name="The Broad Institute Genome Sequencing Center for Infectious Disease"/>
            <person name="Wu L."/>
            <person name="Ma J."/>
        </authorList>
    </citation>
    <scope>NUCLEOTIDE SEQUENCE [LARGE SCALE GENOMIC DNA]</scope>
    <source>
        <strain evidence="6">JCM 30331</strain>
    </source>
</reference>
<feature type="chain" id="PRO_5045786726" description="Ankyrin repeat domain-containing protein" evidence="4">
    <location>
        <begin position="24"/>
        <end position="240"/>
    </location>
</feature>
<evidence type="ECO:0000256" key="2">
    <source>
        <dbReference type="ARBA" id="ARBA00023043"/>
    </source>
</evidence>
<dbReference type="InterPro" id="IPR002110">
    <property type="entry name" value="Ankyrin_rpt"/>
</dbReference>
<evidence type="ECO:0000256" key="1">
    <source>
        <dbReference type="ARBA" id="ARBA00022737"/>
    </source>
</evidence>
<comment type="caution">
    <text evidence="5">The sequence shown here is derived from an EMBL/GenBank/DDBJ whole genome shotgun (WGS) entry which is preliminary data.</text>
</comment>
<dbReference type="Pfam" id="PF12796">
    <property type="entry name" value="Ank_2"/>
    <property type="match status" value="2"/>
</dbReference>
<dbReference type="InterPro" id="IPR050776">
    <property type="entry name" value="Ank_Repeat/CDKN_Inhibitor"/>
</dbReference>
<keyword evidence="2 3" id="KW-0040">ANK repeat</keyword>
<dbReference type="EMBL" id="BMPP01000013">
    <property type="protein sequence ID" value="GGK34002.1"/>
    <property type="molecule type" value="Genomic_DNA"/>
</dbReference>
<dbReference type="PANTHER" id="PTHR24201">
    <property type="entry name" value="ANK_REP_REGION DOMAIN-CONTAINING PROTEIN"/>
    <property type="match status" value="1"/>
</dbReference>
<accession>A0ABQ2EZF2</accession>
<feature type="repeat" description="ANK" evidence="3">
    <location>
        <begin position="71"/>
        <end position="103"/>
    </location>
</feature>
<keyword evidence="6" id="KW-1185">Reference proteome</keyword>
<dbReference type="Proteomes" id="UP000647587">
    <property type="component" value="Unassembled WGS sequence"/>
</dbReference>